<dbReference type="OrthoDB" id="10049244at2759"/>
<dbReference type="GO" id="GO:0004806">
    <property type="term" value="F:triacylglycerol lipase activity"/>
    <property type="evidence" value="ECO:0007669"/>
    <property type="project" value="InterPro"/>
</dbReference>
<dbReference type="AlphaFoldDB" id="A0A813A799"/>
<proteinExistence type="predicted"/>
<comment type="caution">
    <text evidence="2">The sequence shown here is derived from an EMBL/GenBank/DDBJ whole genome shotgun (WGS) entry which is preliminary data.</text>
</comment>
<reference evidence="2" key="1">
    <citation type="submission" date="2021-02" db="EMBL/GenBank/DDBJ databases">
        <authorList>
            <person name="Dougan E. K."/>
            <person name="Rhodes N."/>
            <person name="Thang M."/>
            <person name="Chan C."/>
        </authorList>
    </citation>
    <scope>NUCLEOTIDE SEQUENCE</scope>
</reference>
<organism evidence="2 3">
    <name type="scientific">Symbiodinium necroappetens</name>
    <dbReference type="NCBI Taxonomy" id="1628268"/>
    <lineage>
        <taxon>Eukaryota</taxon>
        <taxon>Sar</taxon>
        <taxon>Alveolata</taxon>
        <taxon>Dinophyceae</taxon>
        <taxon>Suessiales</taxon>
        <taxon>Symbiodiniaceae</taxon>
        <taxon>Symbiodinium</taxon>
    </lineage>
</organism>
<accession>A0A813A799</accession>
<dbReference type="GO" id="GO:0006629">
    <property type="term" value="P:lipid metabolic process"/>
    <property type="evidence" value="ECO:0007669"/>
    <property type="project" value="InterPro"/>
</dbReference>
<evidence type="ECO:0000313" key="3">
    <source>
        <dbReference type="Proteomes" id="UP000601435"/>
    </source>
</evidence>
<name>A0A813A799_9DINO</name>
<evidence type="ECO:0000313" key="2">
    <source>
        <dbReference type="EMBL" id="CAE7857647.1"/>
    </source>
</evidence>
<protein>
    <submittedName>
        <fullName evidence="2">SDP1L protein</fullName>
    </submittedName>
</protein>
<dbReference type="EMBL" id="CAJNJA010056130">
    <property type="protein sequence ID" value="CAE7857647.1"/>
    <property type="molecule type" value="Genomic_DNA"/>
</dbReference>
<keyword evidence="3" id="KW-1185">Reference proteome</keyword>
<dbReference type="PANTHER" id="PTHR14226:SF10">
    <property type="entry name" value="TRIACYLGLYCEROL LIPASE 4-RELATED"/>
    <property type="match status" value="1"/>
</dbReference>
<sequence>MEIVAKSIASPATARVLLTGLKLCWRVLAPEVFLRQLAALAVLIIARHSLWRTRRWLRALSAKIALPNSRKVYKEELKQARRKCADYKTFQSLGEKLDKAEGKDKWKREDNSPLFDSQHLRERTKRYREMMARGDVDACMYALRGELLRKHFGICNPALFQVCNTGTKVVIEEYVATVCEAMAWVGFSYNSPSTRTDLQTKKDAIHERLAFFNETKHGFGRSALLLSGGASVGMYHFGVVKAGLSYLKVVAKPAANCTTSQQGALHSFDSCADISVARFPSDLLTCGSHEMSGPPPLHNWAVALHLLRGTLLVGTWPSDLPTSFCVDFVCLGAL</sequence>
<dbReference type="Proteomes" id="UP000601435">
    <property type="component" value="Unassembled WGS sequence"/>
</dbReference>
<dbReference type="InterPro" id="IPR050301">
    <property type="entry name" value="NTE"/>
</dbReference>
<feature type="domain" description="Triacylglycerol lipase N-terminal" evidence="1">
    <location>
        <begin position="73"/>
        <end position="203"/>
    </location>
</feature>
<evidence type="ECO:0000259" key="1">
    <source>
        <dbReference type="Pfam" id="PF11815"/>
    </source>
</evidence>
<gene>
    <name evidence="2" type="primary">SDP1L</name>
    <name evidence="2" type="ORF">SNEC2469_LOCUS27010</name>
</gene>
<dbReference type="Pfam" id="PF11815">
    <property type="entry name" value="DUF3336"/>
    <property type="match status" value="1"/>
</dbReference>
<dbReference type="InterPro" id="IPR021771">
    <property type="entry name" value="Triacylglycerol_lipase_N"/>
</dbReference>
<dbReference type="PANTHER" id="PTHR14226">
    <property type="entry name" value="NEUROPATHY TARGET ESTERASE/SWISS CHEESE D.MELANOGASTER"/>
    <property type="match status" value="1"/>
</dbReference>